<keyword evidence="11" id="KW-0325">Glycoprotein</keyword>
<evidence type="ECO:0000256" key="1">
    <source>
        <dbReference type="ARBA" id="ARBA00004479"/>
    </source>
</evidence>
<dbReference type="InterPro" id="IPR045272">
    <property type="entry name" value="ANXUR1/2-like"/>
</dbReference>
<evidence type="ECO:0000256" key="7">
    <source>
        <dbReference type="ARBA" id="ARBA00022777"/>
    </source>
</evidence>
<evidence type="ECO:0000256" key="3">
    <source>
        <dbReference type="ARBA" id="ARBA00022679"/>
    </source>
</evidence>
<comment type="caution">
    <text evidence="16">The sequence shown here is derived from an EMBL/GenBank/DDBJ whole genome shotgun (WGS) entry which is preliminary data.</text>
</comment>
<dbReference type="PANTHER" id="PTHR34590:SF15">
    <property type="entry name" value="PROTEIN KINASE DOMAIN-CONTAINING PROTEIN"/>
    <property type="match status" value="1"/>
</dbReference>
<evidence type="ECO:0000313" key="17">
    <source>
        <dbReference type="Proteomes" id="UP001054821"/>
    </source>
</evidence>
<feature type="binding site" evidence="12">
    <location>
        <position position="576"/>
    </location>
    <ligand>
        <name>ATP</name>
        <dbReference type="ChEBI" id="CHEBI:30616"/>
    </ligand>
</feature>
<keyword evidence="3" id="KW-0808">Transferase</keyword>
<evidence type="ECO:0000256" key="5">
    <source>
        <dbReference type="ARBA" id="ARBA00022729"/>
    </source>
</evidence>
<evidence type="ECO:0000256" key="6">
    <source>
        <dbReference type="ARBA" id="ARBA00022741"/>
    </source>
</evidence>
<dbReference type="FunFam" id="2.60.120.430:FF:000003">
    <property type="entry name" value="FERONIA receptor-like kinase"/>
    <property type="match status" value="1"/>
</dbReference>
<feature type="compositionally biased region" description="Polar residues" evidence="13">
    <location>
        <begin position="857"/>
        <end position="879"/>
    </location>
</feature>
<evidence type="ECO:0000256" key="9">
    <source>
        <dbReference type="ARBA" id="ARBA00022989"/>
    </source>
</evidence>
<dbReference type="GO" id="GO:0004714">
    <property type="term" value="F:transmembrane receptor protein tyrosine kinase activity"/>
    <property type="evidence" value="ECO:0007669"/>
    <property type="project" value="InterPro"/>
</dbReference>
<evidence type="ECO:0000256" key="10">
    <source>
        <dbReference type="ARBA" id="ARBA00023136"/>
    </source>
</evidence>
<keyword evidence="7" id="KW-0418">Kinase</keyword>
<dbReference type="PROSITE" id="PS00108">
    <property type="entry name" value="PROTEIN_KINASE_ST"/>
    <property type="match status" value="1"/>
</dbReference>
<keyword evidence="17" id="KW-1185">Reference proteome</keyword>
<feature type="region of interest" description="Disordered" evidence="13">
    <location>
        <begin position="848"/>
        <end position="885"/>
    </location>
</feature>
<keyword evidence="9 14" id="KW-1133">Transmembrane helix</keyword>
<keyword evidence="2" id="KW-0723">Serine/threonine-protein kinase</keyword>
<dbReference type="Gene3D" id="1.10.510.10">
    <property type="entry name" value="Transferase(Phosphotransferase) domain 1"/>
    <property type="match status" value="1"/>
</dbReference>
<evidence type="ECO:0000256" key="8">
    <source>
        <dbReference type="ARBA" id="ARBA00022840"/>
    </source>
</evidence>
<feature type="region of interest" description="Disordered" evidence="13">
    <location>
        <begin position="444"/>
        <end position="469"/>
    </location>
</feature>
<feature type="transmembrane region" description="Helical" evidence="14">
    <location>
        <begin position="475"/>
        <end position="499"/>
    </location>
</feature>
<dbReference type="GO" id="GO:0010038">
    <property type="term" value="P:response to metal ion"/>
    <property type="evidence" value="ECO:0007669"/>
    <property type="project" value="UniProtKB-ARBA"/>
</dbReference>
<feature type="region of interest" description="Disordered" evidence="13">
    <location>
        <begin position="507"/>
        <end position="527"/>
    </location>
</feature>
<dbReference type="Pfam" id="PF12819">
    <property type="entry name" value="Malectin_like"/>
    <property type="match status" value="1"/>
</dbReference>
<keyword evidence="10 14" id="KW-0472">Membrane</keyword>
<dbReference type="GO" id="GO:0005524">
    <property type="term" value="F:ATP binding"/>
    <property type="evidence" value="ECO:0007669"/>
    <property type="project" value="UniProtKB-UniRule"/>
</dbReference>
<keyword evidence="6 12" id="KW-0547">Nucleotide-binding</keyword>
<dbReference type="FunFam" id="2.60.120.430:FF:000007">
    <property type="entry name" value="FERONIA receptor-like kinase"/>
    <property type="match status" value="1"/>
</dbReference>
<keyword evidence="4 14" id="KW-0812">Transmembrane</keyword>
<dbReference type="EMBL" id="JAJFAZ020000004">
    <property type="protein sequence ID" value="KAI5335861.1"/>
    <property type="molecule type" value="Genomic_DNA"/>
</dbReference>
<reference evidence="16 17" key="1">
    <citation type="journal article" date="2022" name="G3 (Bethesda)">
        <title>Whole-genome sequence and methylome profiling of the almond [Prunus dulcis (Mill.) D.A. Webb] cultivar 'Nonpareil'.</title>
        <authorList>
            <person name="D'Amico-Willman K.M."/>
            <person name="Ouma W.Z."/>
            <person name="Meulia T."/>
            <person name="Sideli G.M."/>
            <person name="Gradziel T.M."/>
            <person name="Fresnedo-Ramirez J."/>
        </authorList>
    </citation>
    <scope>NUCLEOTIDE SEQUENCE [LARGE SCALE GENOMIC DNA]</scope>
    <source>
        <strain evidence="16">Clone GOH B32 T37-40</strain>
    </source>
</reference>
<dbReference type="Gene3D" id="3.30.200.20">
    <property type="entry name" value="Phosphorylase Kinase, domain 1"/>
    <property type="match status" value="1"/>
</dbReference>
<feature type="domain" description="Protein kinase" evidence="15">
    <location>
        <begin position="547"/>
        <end position="822"/>
    </location>
</feature>
<dbReference type="SUPFAM" id="SSF56112">
    <property type="entry name" value="Protein kinase-like (PK-like)"/>
    <property type="match status" value="1"/>
</dbReference>
<dbReference type="AlphaFoldDB" id="A0AAD4W3I3"/>
<evidence type="ECO:0000313" key="16">
    <source>
        <dbReference type="EMBL" id="KAI5335861.1"/>
    </source>
</evidence>
<dbReference type="GO" id="GO:0016020">
    <property type="term" value="C:membrane"/>
    <property type="evidence" value="ECO:0007669"/>
    <property type="project" value="UniProtKB-SubCell"/>
</dbReference>
<evidence type="ECO:0000256" key="14">
    <source>
        <dbReference type="SAM" id="Phobius"/>
    </source>
</evidence>
<dbReference type="InterPro" id="IPR024788">
    <property type="entry name" value="Malectin-like_Carb-bd_dom"/>
</dbReference>
<evidence type="ECO:0000256" key="13">
    <source>
        <dbReference type="SAM" id="MobiDB-lite"/>
    </source>
</evidence>
<dbReference type="SMART" id="SM00220">
    <property type="entry name" value="S_TKc"/>
    <property type="match status" value="1"/>
</dbReference>
<dbReference type="Pfam" id="PF07714">
    <property type="entry name" value="PK_Tyr_Ser-Thr"/>
    <property type="match status" value="1"/>
</dbReference>
<dbReference type="PANTHER" id="PTHR34590">
    <property type="entry name" value="OS03G0124300 PROTEIN-RELATED"/>
    <property type="match status" value="1"/>
</dbReference>
<dbReference type="InterPro" id="IPR001245">
    <property type="entry name" value="Ser-Thr/Tyr_kinase_cat_dom"/>
</dbReference>
<dbReference type="CDD" id="cd14066">
    <property type="entry name" value="STKc_IRAK"/>
    <property type="match status" value="1"/>
</dbReference>
<dbReference type="Gene3D" id="2.60.120.430">
    <property type="entry name" value="Galactose-binding lectin"/>
    <property type="match status" value="2"/>
</dbReference>
<evidence type="ECO:0000256" key="11">
    <source>
        <dbReference type="ARBA" id="ARBA00023180"/>
    </source>
</evidence>
<dbReference type="InterPro" id="IPR008271">
    <property type="entry name" value="Ser/Thr_kinase_AS"/>
</dbReference>
<proteinExistence type="predicted"/>
<dbReference type="FunFam" id="1.10.510.10:FF:000252">
    <property type="entry name" value="Receptor-like protein kinase FERONIA"/>
    <property type="match status" value="1"/>
</dbReference>
<accession>A0AAD4W3I3</accession>
<dbReference type="InterPro" id="IPR000719">
    <property type="entry name" value="Prot_kinase_dom"/>
</dbReference>
<dbReference type="PROSITE" id="PS50011">
    <property type="entry name" value="PROTEIN_KINASE_DOM"/>
    <property type="match status" value="1"/>
</dbReference>
<dbReference type="PROSITE" id="PS00107">
    <property type="entry name" value="PROTEIN_KINASE_ATP"/>
    <property type="match status" value="1"/>
</dbReference>
<feature type="transmembrane region" description="Helical" evidence="14">
    <location>
        <begin position="9"/>
        <end position="27"/>
    </location>
</feature>
<keyword evidence="8 12" id="KW-0067">ATP-binding</keyword>
<dbReference type="InterPro" id="IPR017441">
    <property type="entry name" value="Protein_kinase_ATP_BS"/>
</dbReference>
<protein>
    <recommendedName>
        <fullName evidence="15">Protein kinase domain-containing protein</fullName>
    </recommendedName>
</protein>
<dbReference type="InterPro" id="IPR011009">
    <property type="entry name" value="Kinase-like_dom_sf"/>
</dbReference>
<evidence type="ECO:0000256" key="4">
    <source>
        <dbReference type="ARBA" id="ARBA00022692"/>
    </source>
</evidence>
<dbReference type="GO" id="GO:0004674">
    <property type="term" value="F:protein serine/threonine kinase activity"/>
    <property type="evidence" value="ECO:0007669"/>
    <property type="project" value="UniProtKB-KW"/>
</dbReference>
<keyword evidence="5" id="KW-0732">Signal</keyword>
<gene>
    <name evidence="16" type="ORF">L3X38_025995</name>
</gene>
<evidence type="ECO:0000256" key="2">
    <source>
        <dbReference type="ARBA" id="ARBA00022527"/>
    </source>
</evidence>
<dbReference type="FunFam" id="3.30.200.20:FF:000645">
    <property type="entry name" value="Receptor-like protein kinase FERONIA"/>
    <property type="match status" value="1"/>
</dbReference>
<sequence>MMKPILSTHLYFSSFLHIIVVTIYVAGDSPSIYKPVEDITVNCGSLGNIFNAYDNRSWSGDINSKFSPLEPQAVGNTSIFNAAPHSYKVQQMPYTTARLSHSEFTYRFFSLTQGQKFIRLYFYPASYPDFDPSKALFSVKAGGFTLLHDFNASVTAAASGLAFGPEGTVYREFCMNIGEEEEEEGLNITFSPSRAIPDAYAFINGIEIVSMPTNLYYTAPEDTHRIQLVGDSETYYSIENSTAMEMVYRFNIGGNSVSFNKDTGMYRNWLGYVDELSYLEKLNLPSVMPQNFTIKLNFVNIAEYTAPAEVYETARSMGPNKTINKNYNLTWEFPVDPLFSYLVRLHFCEFQSEITQAGDRKFLIYMANQSAEENADIMIWSDGKGRPVYKDYLVVRLEAGPGGRQKKVNLSLALQANPDDLKTRYNDVLLNGLEIFKLNDTMRNLAGPNPDPPVTGEKAKPSLPEKPNKSTRTTMLAIIGGVVVSSILVVLSVLVYLVFRRQRKVKESECPSRRGTNSSHTRDGSSLPSKLCDYFSLAEIKAATRNFSDICVIGHGGFGNVYKGYIDGGATPVAVKRLKPESSQGAHEFKTEIEMLSQLRHRHLVSLIGYCADQGEMILVYDFMDRGSLSDHLYNTDNPSLSWEQRLEICIGAGRGLHYLHTGTKYTIIHRDVKSSNILLDEKWVAKVSDFGLSKIGTITMSKTHISTVVKGSFGYLDPEYYRRQQLTEKSDVYSFGVVLCEVLCARPALIRTVEKKQMSLADWTRICHRNGTLYQIIDPNLSGKIAVACFNKFIEIAVSCINDNGAERPSMNDVVRGLEFALELQNCAEKDLDNNFVERKGEDEVAFPEGKEGLSGSEQSYATTESIKGTSGTIFSEINDSEGR</sequence>
<organism evidence="16 17">
    <name type="scientific">Prunus dulcis</name>
    <name type="common">Almond</name>
    <name type="synonym">Amygdalus dulcis</name>
    <dbReference type="NCBI Taxonomy" id="3755"/>
    <lineage>
        <taxon>Eukaryota</taxon>
        <taxon>Viridiplantae</taxon>
        <taxon>Streptophyta</taxon>
        <taxon>Embryophyta</taxon>
        <taxon>Tracheophyta</taxon>
        <taxon>Spermatophyta</taxon>
        <taxon>Magnoliopsida</taxon>
        <taxon>eudicotyledons</taxon>
        <taxon>Gunneridae</taxon>
        <taxon>Pentapetalae</taxon>
        <taxon>rosids</taxon>
        <taxon>fabids</taxon>
        <taxon>Rosales</taxon>
        <taxon>Rosaceae</taxon>
        <taxon>Amygdaloideae</taxon>
        <taxon>Amygdaleae</taxon>
        <taxon>Prunus</taxon>
    </lineage>
</organism>
<feature type="compositionally biased region" description="Polar residues" evidence="13">
    <location>
        <begin position="514"/>
        <end position="527"/>
    </location>
</feature>
<evidence type="ECO:0000256" key="12">
    <source>
        <dbReference type="PROSITE-ProRule" id="PRU10141"/>
    </source>
</evidence>
<dbReference type="Proteomes" id="UP001054821">
    <property type="component" value="Chromosome 4"/>
</dbReference>
<evidence type="ECO:0000259" key="15">
    <source>
        <dbReference type="PROSITE" id="PS50011"/>
    </source>
</evidence>
<name>A0AAD4W3I3_PRUDU</name>
<comment type="subcellular location">
    <subcellularLocation>
        <location evidence="1">Membrane</location>
        <topology evidence="1">Single-pass type I membrane protein</topology>
    </subcellularLocation>
</comment>